<dbReference type="SUPFAM" id="SSF54427">
    <property type="entry name" value="NTF2-like"/>
    <property type="match status" value="1"/>
</dbReference>
<name>A0ABQ8WIF4_PENCH</name>
<proteinExistence type="predicted"/>
<dbReference type="InterPro" id="IPR032710">
    <property type="entry name" value="NTF2-like_dom_sf"/>
</dbReference>
<evidence type="ECO:0000313" key="2">
    <source>
        <dbReference type="Proteomes" id="UP001220256"/>
    </source>
</evidence>
<keyword evidence="2" id="KW-1185">Reference proteome</keyword>
<dbReference type="EMBL" id="JAPVEB010000003">
    <property type="protein sequence ID" value="KAJ5269698.1"/>
    <property type="molecule type" value="Genomic_DNA"/>
</dbReference>
<gene>
    <name evidence="1" type="ORF">N7505_005456</name>
</gene>
<evidence type="ECO:0008006" key="3">
    <source>
        <dbReference type="Google" id="ProtNLM"/>
    </source>
</evidence>
<protein>
    <recommendedName>
        <fullName evidence="3">SnoaL-like domain-containing protein</fullName>
    </recommendedName>
</protein>
<accession>A0ABQ8WIF4</accession>
<dbReference type="Gene3D" id="3.10.450.50">
    <property type="match status" value="1"/>
</dbReference>
<comment type="caution">
    <text evidence="1">The sequence shown here is derived from an EMBL/GenBank/DDBJ whole genome shotgun (WGS) entry which is preliminary data.</text>
</comment>
<sequence>RRNHISYTMSAFNNDRIRNHEDKVLLARINEYFGAFANADADKMNSMVADDYRMSDIPLNIVRASKEAWYQQNKGFSSLMTNISVEAISLHGSSEPGSFAVMENVVRFTLNVDPPEAAKPNLPPGIKKGDSSGMIMLSTIWWNSEGKIARELEYGKLLWEGFDTNAFNKW</sequence>
<organism evidence="1 2">
    <name type="scientific">Penicillium chrysogenum</name>
    <name type="common">Penicillium notatum</name>
    <dbReference type="NCBI Taxonomy" id="5076"/>
    <lineage>
        <taxon>Eukaryota</taxon>
        <taxon>Fungi</taxon>
        <taxon>Dikarya</taxon>
        <taxon>Ascomycota</taxon>
        <taxon>Pezizomycotina</taxon>
        <taxon>Eurotiomycetes</taxon>
        <taxon>Eurotiomycetidae</taxon>
        <taxon>Eurotiales</taxon>
        <taxon>Aspergillaceae</taxon>
        <taxon>Penicillium</taxon>
        <taxon>Penicillium chrysogenum species complex</taxon>
    </lineage>
</organism>
<reference evidence="1 2" key="1">
    <citation type="journal article" date="2023" name="IMA Fungus">
        <title>Comparative genomic study of the Penicillium genus elucidates a diverse pangenome and 15 lateral gene transfer events.</title>
        <authorList>
            <person name="Petersen C."/>
            <person name="Sorensen T."/>
            <person name="Nielsen M.R."/>
            <person name="Sondergaard T.E."/>
            <person name="Sorensen J.L."/>
            <person name="Fitzpatrick D.A."/>
            <person name="Frisvad J.C."/>
            <person name="Nielsen K.L."/>
        </authorList>
    </citation>
    <scope>NUCLEOTIDE SEQUENCE [LARGE SCALE GENOMIC DNA]</scope>
    <source>
        <strain evidence="1 2">IBT 3361</strain>
    </source>
</reference>
<feature type="non-terminal residue" evidence="1">
    <location>
        <position position="1"/>
    </location>
</feature>
<evidence type="ECO:0000313" key="1">
    <source>
        <dbReference type="EMBL" id="KAJ5269698.1"/>
    </source>
</evidence>
<dbReference type="Proteomes" id="UP001220256">
    <property type="component" value="Unassembled WGS sequence"/>
</dbReference>